<organism evidence="2 3">
    <name type="scientific">Staphylothermus marinus (strain ATCC 43588 / DSM 3639 / JCM 9404 / F1)</name>
    <dbReference type="NCBI Taxonomy" id="399550"/>
    <lineage>
        <taxon>Archaea</taxon>
        <taxon>Thermoproteota</taxon>
        <taxon>Thermoprotei</taxon>
        <taxon>Desulfurococcales</taxon>
        <taxon>Desulfurococcaceae</taxon>
        <taxon>Staphylothermus</taxon>
    </lineage>
</organism>
<dbReference type="RefSeq" id="WP_011838789.1">
    <property type="nucleotide sequence ID" value="NC_009033.1"/>
</dbReference>
<dbReference type="OrthoDB" id="42910at2157"/>
<dbReference type="SUPFAM" id="SSF51556">
    <property type="entry name" value="Metallo-dependent hydrolases"/>
    <property type="match status" value="1"/>
</dbReference>
<feature type="domain" description="Amidohydrolase-related" evidence="1">
    <location>
        <begin position="200"/>
        <end position="319"/>
    </location>
</feature>
<sequence>MKNPSPAGTVKKGSPALSRIVINTYHLLYGIELEDIGKSHIIVENGVIKEINHGFRGDADYTVGAILPLPVNAHIHLNDYRVPEHCIGYNLSSYAGSKGVKHPLIQLVKNPILPEELAYVMTQYSIVVDYQEHFWRCNEFREKLSRYGVKYIGLSRPTRYDLEEISDVLKHCDGIGISNPLKLPPWIVAELAQIANNKIVSAHISETKTMEEHGSLHYLLNYRVKPPHIVHGVYLEDWEYKLLADEDIVLVVNPRSNLWFTSKLPRIDKALKHGVKVAVGTDNAGCFHPDVWVDTLLLETIYKDIDPRTFLEMTTINGYYAVRQKPLIIEENMNAYFMGVDLGVANYRSGNIYGSIINRIIWSPYKIFVKENNLYIHTIKYHFKD</sequence>
<dbReference type="GeneID" id="4908066"/>
<dbReference type="InterPro" id="IPR006680">
    <property type="entry name" value="Amidohydro-rel"/>
</dbReference>
<dbReference type="AlphaFoldDB" id="A3DLT8"/>
<dbReference type="InterPro" id="IPR050287">
    <property type="entry name" value="MTA/SAH_deaminase"/>
</dbReference>
<reference evidence="2 3" key="2">
    <citation type="journal article" date="2009" name="Stand. Genomic Sci.">
        <title>Complete genome sequence of Staphylothermus marinus Stetter and Fiala 1986 type strain F1.</title>
        <authorList>
            <person name="Anderson I.J."/>
            <person name="Sun H."/>
            <person name="Lapidus A."/>
            <person name="Copeland A."/>
            <person name="Glavina Del Rio T."/>
            <person name="Tice H."/>
            <person name="Dalin E."/>
            <person name="Lucas S."/>
            <person name="Barry K."/>
            <person name="Land M."/>
            <person name="Richardson P."/>
            <person name="Huber H."/>
            <person name="Kyrpides N.C."/>
        </authorList>
    </citation>
    <scope>NUCLEOTIDE SEQUENCE [LARGE SCALE GENOMIC DNA]</scope>
    <source>
        <strain evidence="3">ATCC 43588 / DSM 3639 / JCM 9404 / F1</strain>
    </source>
</reference>
<dbReference type="Pfam" id="PF01979">
    <property type="entry name" value="Amidohydro_1"/>
    <property type="match status" value="1"/>
</dbReference>
<dbReference type="Gene3D" id="3.20.20.140">
    <property type="entry name" value="Metal-dependent hydrolases"/>
    <property type="match status" value="1"/>
</dbReference>
<reference evidence="3" key="1">
    <citation type="journal article" date="2009" name="BMC Genomics">
        <title>The complete genome sequence of Staphylothermus marinus reveals differences in sulfur metabolism among heterotrophic Crenarchaeota.</title>
        <authorList>
            <person name="Anderson I.J."/>
            <person name="Dharmarajan L."/>
            <person name="Rodriguez J."/>
            <person name="Hooper S."/>
            <person name="Porat I."/>
            <person name="Ulrich L.E."/>
            <person name="Elkins J.G."/>
            <person name="Mavromatis K."/>
            <person name="Sun H."/>
            <person name="Land M."/>
            <person name="Lapidus A."/>
            <person name="Lucas S."/>
            <person name="Barry K."/>
            <person name="Huber H."/>
            <person name="Zhulin I.B."/>
            <person name="Whitman W.B."/>
            <person name="Mukhopadhyay B."/>
            <person name="Woese C."/>
            <person name="Bristow J."/>
            <person name="Kyrpides N."/>
        </authorList>
    </citation>
    <scope>NUCLEOTIDE SEQUENCE [LARGE SCALE GENOMIC DNA]</scope>
    <source>
        <strain evidence="3">ATCC 43588 / DSM 3639 / JCM 9404 / F1</strain>
    </source>
</reference>
<gene>
    <name evidence="2" type="ordered locus">Smar_0490</name>
</gene>
<dbReference type="GO" id="GO:0016787">
    <property type="term" value="F:hydrolase activity"/>
    <property type="evidence" value="ECO:0007669"/>
    <property type="project" value="InterPro"/>
</dbReference>
<evidence type="ECO:0000313" key="3">
    <source>
        <dbReference type="Proteomes" id="UP000000254"/>
    </source>
</evidence>
<name>A3DLT8_STAMF</name>
<dbReference type="EMBL" id="CP000575">
    <property type="protein sequence ID" value="ABN69598.1"/>
    <property type="molecule type" value="Genomic_DNA"/>
</dbReference>
<proteinExistence type="predicted"/>
<evidence type="ECO:0000259" key="1">
    <source>
        <dbReference type="Pfam" id="PF01979"/>
    </source>
</evidence>
<accession>A3DLT8</accession>
<dbReference type="STRING" id="399550.Smar_0490"/>
<protein>
    <submittedName>
        <fullName evidence="2">Amidohydrolase</fullName>
    </submittedName>
</protein>
<dbReference type="Proteomes" id="UP000000254">
    <property type="component" value="Chromosome"/>
</dbReference>
<dbReference type="PANTHER" id="PTHR43794:SF5">
    <property type="entry name" value="CHLOROHYDROLASE FAMILY PROTEIN"/>
    <property type="match status" value="1"/>
</dbReference>
<dbReference type="KEGG" id="smr:Smar_0490"/>
<evidence type="ECO:0000313" key="2">
    <source>
        <dbReference type="EMBL" id="ABN69598.1"/>
    </source>
</evidence>
<dbReference type="HOGENOM" id="CLU_012358_1_0_2"/>
<dbReference type="InterPro" id="IPR032466">
    <property type="entry name" value="Metal_Hydrolase"/>
</dbReference>
<dbReference type="eggNOG" id="arCOG00692">
    <property type="taxonomic scope" value="Archaea"/>
</dbReference>
<dbReference type="PANTHER" id="PTHR43794">
    <property type="entry name" value="AMINOHYDROLASE SSNA-RELATED"/>
    <property type="match status" value="1"/>
</dbReference>
<keyword evidence="3" id="KW-1185">Reference proteome</keyword>